<protein>
    <submittedName>
        <fullName evidence="4">Diguanylate cyclase</fullName>
    </submittedName>
</protein>
<dbReference type="Pfam" id="PF00072">
    <property type="entry name" value="Response_reg"/>
    <property type="match status" value="1"/>
</dbReference>
<evidence type="ECO:0000259" key="2">
    <source>
        <dbReference type="PROSITE" id="PS50110"/>
    </source>
</evidence>
<dbReference type="InterPro" id="IPR001789">
    <property type="entry name" value="Sig_transdc_resp-reg_receiver"/>
</dbReference>
<dbReference type="SMART" id="SM00052">
    <property type="entry name" value="EAL"/>
    <property type="match status" value="1"/>
</dbReference>
<evidence type="ECO:0000313" key="4">
    <source>
        <dbReference type="EMBL" id="GAP64941.1"/>
    </source>
</evidence>
<dbReference type="InterPro" id="IPR001633">
    <property type="entry name" value="EAL_dom"/>
</dbReference>
<dbReference type="InterPro" id="IPR011006">
    <property type="entry name" value="CheY-like_superfamily"/>
</dbReference>
<feature type="modified residue" description="4-aspartylphosphate" evidence="1">
    <location>
        <position position="60"/>
    </location>
</feature>
<reference evidence="4" key="1">
    <citation type="submission" date="2015-08" db="EMBL/GenBank/DDBJ databases">
        <title>Complete DNA Sequence of Pseudomonas syringae pv. actinidiae, the Causal Agent of Kiwifruit Canker Disease.</title>
        <authorList>
            <person name="Rikkerink E.H.A."/>
            <person name="Fineran P.C."/>
        </authorList>
    </citation>
    <scope>NUCLEOTIDE SEQUENCE</scope>
    <source>
        <strain evidence="4">SkMP5</strain>
    </source>
</reference>
<dbReference type="PANTHER" id="PTHR33121">
    <property type="entry name" value="CYCLIC DI-GMP PHOSPHODIESTERASE PDEF"/>
    <property type="match status" value="1"/>
</dbReference>
<keyword evidence="1" id="KW-0597">Phosphoprotein</keyword>
<dbReference type="GO" id="GO:0071111">
    <property type="term" value="F:cyclic-guanylate-specific phosphodiesterase activity"/>
    <property type="evidence" value="ECO:0007669"/>
    <property type="project" value="InterPro"/>
</dbReference>
<dbReference type="InterPro" id="IPR050706">
    <property type="entry name" value="Cyclic-di-GMP_PDE-like"/>
</dbReference>
<dbReference type="PROSITE" id="PS50883">
    <property type="entry name" value="EAL"/>
    <property type="match status" value="1"/>
</dbReference>
<keyword evidence="5" id="KW-1185">Reference proteome</keyword>
<dbReference type="CDD" id="cd01948">
    <property type="entry name" value="EAL"/>
    <property type="match status" value="1"/>
</dbReference>
<dbReference type="SMART" id="SM00448">
    <property type="entry name" value="REC"/>
    <property type="match status" value="1"/>
</dbReference>
<dbReference type="InterPro" id="IPR035919">
    <property type="entry name" value="EAL_sf"/>
</dbReference>
<organism evidence="4">
    <name type="scientific">Mizugakiibacter sediminis</name>
    <dbReference type="NCBI Taxonomy" id="1475481"/>
    <lineage>
        <taxon>Bacteria</taxon>
        <taxon>Pseudomonadati</taxon>
        <taxon>Pseudomonadota</taxon>
        <taxon>Gammaproteobacteria</taxon>
        <taxon>Lysobacterales</taxon>
        <taxon>Rhodanobacteraceae</taxon>
        <taxon>Mizugakiibacter</taxon>
    </lineage>
</organism>
<sequence length="413" mass="44234">MRAEKNMEPGRLLILDDDPAIGRTIERIARGAGLEARFTDDPAAFFDAVDAWDPTHIAIDLVMPRMDGVEVLTRLATRGSRARIIITSGVDHRVLDAAGRSAVEHGLEIAGVLSKPFSAKALRSLLQAAPSAAGPGGSAARLAADGGRASVEDLRAAIERRELRLVFQPQVDCASGALAGFEALVRWQHPRHGLLLPEQFVPLAEAHGLIDALTEQVTEQALAWFAATFGAAPARAAGEEAPSLAMNLSARTLEDESFVERILARCEAHGVAPARLILELTETSAMEDPVKSLDVLTRLRMKGFQLSIDDFGTGFSSMLQLVRLPFSEIKVDKSFVMTAGRSEESRTVVKSIVELGHSLGLRSIAEGVEDAATLGYLRGIGCDLAQGYHIARPMPGEAVADWLARRSPRGGAD</sequence>
<accession>A0A0K8QJQ8</accession>
<dbReference type="PANTHER" id="PTHR33121:SF71">
    <property type="entry name" value="OXYGEN SENSOR PROTEIN DOSP"/>
    <property type="match status" value="1"/>
</dbReference>
<dbReference type="AlphaFoldDB" id="A0A0K8QJQ8"/>
<dbReference type="PROSITE" id="PS50110">
    <property type="entry name" value="RESPONSE_REGULATORY"/>
    <property type="match status" value="1"/>
</dbReference>
<dbReference type="STRING" id="1475481.GCA_000953855_00227"/>
<dbReference type="Proteomes" id="UP000253740">
    <property type="component" value="Unassembled WGS sequence"/>
</dbReference>
<dbReference type="SUPFAM" id="SSF52172">
    <property type="entry name" value="CheY-like"/>
    <property type="match status" value="1"/>
</dbReference>
<evidence type="ECO:0000259" key="3">
    <source>
        <dbReference type="PROSITE" id="PS50883"/>
    </source>
</evidence>
<dbReference type="Gene3D" id="3.20.20.450">
    <property type="entry name" value="EAL domain"/>
    <property type="match status" value="1"/>
</dbReference>
<feature type="domain" description="Response regulatory" evidence="2">
    <location>
        <begin position="11"/>
        <end position="130"/>
    </location>
</feature>
<dbReference type="Pfam" id="PF00563">
    <property type="entry name" value="EAL"/>
    <property type="match status" value="1"/>
</dbReference>
<dbReference type="EMBL" id="DF970139">
    <property type="protein sequence ID" value="GAP64941.1"/>
    <property type="molecule type" value="Genomic_DNA"/>
</dbReference>
<gene>
    <name evidence="4" type="ORF">MBSD_n0224</name>
</gene>
<proteinExistence type="predicted"/>
<name>A0A0K8QJQ8_9GAMM</name>
<dbReference type="GO" id="GO:0000160">
    <property type="term" value="P:phosphorelay signal transduction system"/>
    <property type="evidence" value="ECO:0007669"/>
    <property type="project" value="InterPro"/>
</dbReference>
<feature type="domain" description="EAL" evidence="3">
    <location>
        <begin position="147"/>
        <end position="407"/>
    </location>
</feature>
<dbReference type="Gene3D" id="3.40.50.2300">
    <property type="match status" value="1"/>
</dbReference>
<dbReference type="SUPFAM" id="SSF141868">
    <property type="entry name" value="EAL domain-like"/>
    <property type="match status" value="1"/>
</dbReference>
<evidence type="ECO:0000256" key="1">
    <source>
        <dbReference type="PROSITE-ProRule" id="PRU00169"/>
    </source>
</evidence>
<evidence type="ECO:0000313" key="5">
    <source>
        <dbReference type="Proteomes" id="UP000253740"/>
    </source>
</evidence>